<proteinExistence type="predicted"/>
<evidence type="ECO:0000313" key="1">
    <source>
        <dbReference type="EMBL" id="GFS10000.1"/>
    </source>
</evidence>
<accession>A0AAV4IJQ0</accession>
<organism evidence="1 2">
    <name type="scientific">Elysia marginata</name>
    <dbReference type="NCBI Taxonomy" id="1093978"/>
    <lineage>
        <taxon>Eukaryota</taxon>
        <taxon>Metazoa</taxon>
        <taxon>Spiralia</taxon>
        <taxon>Lophotrochozoa</taxon>
        <taxon>Mollusca</taxon>
        <taxon>Gastropoda</taxon>
        <taxon>Heterobranchia</taxon>
        <taxon>Euthyneura</taxon>
        <taxon>Panpulmonata</taxon>
        <taxon>Sacoglossa</taxon>
        <taxon>Placobranchoidea</taxon>
        <taxon>Plakobranchidae</taxon>
        <taxon>Elysia</taxon>
    </lineage>
</organism>
<gene>
    <name evidence="1" type="ORF">ElyMa_003050500</name>
</gene>
<sequence length="128" mass="14111">MHQNRPVYPRPVPQKISANTETLSGMSLIDAFMVKLKLGKKTRKSMYIAPVLLPSFRILVLVDSSRTVLAAELQCVVQGDQVTKSCCVQDEVVLLEVFNYSRHDDLDILCHAFASTVGQTYGAAVDGL</sequence>
<evidence type="ECO:0000313" key="2">
    <source>
        <dbReference type="Proteomes" id="UP000762676"/>
    </source>
</evidence>
<reference evidence="1 2" key="1">
    <citation type="journal article" date="2021" name="Elife">
        <title>Chloroplast acquisition without the gene transfer in kleptoplastic sea slugs, Plakobranchus ocellatus.</title>
        <authorList>
            <person name="Maeda T."/>
            <person name="Takahashi S."/>
            <person name="Yoshida T."/>
            <person name="Shimamura S."/>
            <person name="Takaki Y."/>
            <person name="Nagai Y."/>
            <person name="Toyoda A."/>
            <person name="Suzuki Y."/>
            <person name="Arimoto A."/>
            <person name="Ishii H."/>
            <person name="Satoh N."/>
            <person name="Nishiyama T."/>
            <person name="Hasebe M."/>
            <person name="Maruyama T."/>
            <person name="Minagawa J."/>
            <person name="Obokata J."/>
            <person name="Shigenobu S."/>
        </authorList>
    </citation>
    <scope>NUCLEOTIDE SEQUENCE [LARGE SCALE GENOMIC DNA]</scope>
</reference>
<dbReference type="Proteomes" id="UP000762676">
    <property type="component" value="Unassembled WGS sequence"/>
</dbReference>
<name>A0AAV4IJQ0_9GAST</name>
<keyword evidence="2" id="KW-1185">Reference proteome</keyword>
<comment type="caution">
    <text evidence="1">The sequence shown here is derived from an EMBL/GenBank/DDBJ whole genome shotgun (WGS) entry which is preliminary data.</text>
</comment>
<dbReference type="AlphaFoldDB" id="A0AAV4IJQ0"/>
<protein>
    <submittedName>
        <fullName evidence="1">Uncharacterized protein</fullName>
    </submittedName>
</protein>
<dbReference type="EMBL" id="BMAT01006316">
    <property type="protein sequence ID" value="GFS10000.1"/>
    <property type="molecule type" value="Genomic_DNA"/>
</dbReference>